<dbReference type="InterPro" id="IPR051083">
    <property type="entry name" value="GrpII_Intron_Splice-Mob/Def"/>
</dbReference>
<name>R4PNH5_9BACT</name>
<keyword evidence="3" id="KW-0548">Nucleotidyltransferase</keyword>
<evidence type="ECO:0000259" key="2">
    <source>
        <dbReference type="PROSITE" id="PS50878"/>
    </source>
</evidence>
<dbReference type="EMBL" id="CP005957">
    <property type="protein sequence ID" value="AGL62529.1"/>
    <property type="molecule type" value="Genomic_DNA"/>
</dbReference>
<dbReference type="STRING" id="1332188.L336_0827"/>
<gene>
    <name evidence="3" type="ORF">L336_0827</name>
</gene>
<sequence length="344" mass="40913">MKSLRRSLQSTAKQSSLHEAYRRAVRNKSQRPEVARFLPQKVLLLHQITRSLQTQTYVPSPYYEFTIHDPKTRHILALPIHDRIVHQWVVEEFIKPYYIPRFIAHTYACIPERGTHQAVATAQHFLRTALAHFTSPYIIKLDIASFFSNIDKAILYQLLAKNIRDRELQALLFTILFHNTPTQGIPIGNYTSQYFANIYLNELDQFVKRELKVKYYVRYMDDFICFVESKNEAGRIYQAIESFLYTKLHLPLNPKSRYYPARHGLDFCGYKIHPHHRRLRNRSKRKLCEIIDEYESGMDSLERFELRVNSWLGHAAHVNAHTYTRRKLARYQEQFRSLRQKNSP</sequence>
<dbReference type="CDD" id="cd01651">
    <property type="entry name" value="RT_G2_intron"/>
    <property type="match status" value="1"/>
</dbReference>
<keyword evidence="3" id="KW-0808">Transferase</keyword>
<reference evidence="3 4" key="1">
    <citation type="journal article" date="2013" name="Nat. Biotechnol.">
        <title>Genome sequences of rare, uncultured bacteria obtained by differential coverage binning of multiple metagenomes.</title>
        <authorList>
            <person name="Albertsen M."/>
            <person name="Hugenholtz P."/>
            <person name="Skarshewski A."/>
            <person name="Nielsen K.L."/>
            <person name="Tyson G.W."/>
            <person name="Nielsen P.H."/>
        </authorList>
    </citation>
    <scope>NUCLEOTIDE SEQUENCE [LARGE SCALE GENOMIC DNA]</scope>
    <source>
        <strain evidence="3">TM71</strain>
    </source>
</reference>
<dbReference type="OrthoDB" id="9788687at2"/>
<proteinExistence type="predicted"/>
<keyword evidence="4" id="KW-1185">Reference proteome</keyword>
<keyword evidence="3" id="KW-0695">RNA-directed DNA polymerase</keyword>
<protein>
    <submittedName>
        <fullName evidence="3">Putative RNA-directed DNA polymerase (Reverse transcriptase)</fullName>
    </submittedName>
</protein>
<dbReference type="InterPro" id="IPR000477">
    <property type="entry name" value="RT_dom"/>
</dbReference>
<dbReference type="InterPro" id="IPR043502">
    <property type="entry name" value="DNA/RNA_pol_sf"/>
</dbReference>
<evidence type="ECO:0000313" key="3">
    <source>
        <dbReference type="EMBL" id="AGL62529.1"/>
    </source>
</evidence>
<dbReference type="KEGG" id="saal:L336_0827"/>
<organism evidence="3 4">
    <name type="scientific">Candidatus Saccharimonas aalborgensis</name>
    <dbReference type="NCBI Taxonomy" id="1332188"/>
    <lineage>
        <taxon>Bacteria</taxon>
        <taxon>Candidatus Saccharimonadota</taxon>
        <taxon>Candidatus Saccharimonadia</taxon>
        <taxon>Candidatus Saccharimonadales</taxon>
        <taxon>Candidatus Saccharimonadaceae</taxon>
        <taxon>Candidatus Saccharimonas</taxon>
    </lineage>
</organism>
<feature type="domain" description="Reverse transcriptase" evidence="2">
    <location>
        <begin position="1"/>
        <end position="272"/>
    </location>
</feature>
<dbReference type="RefSeq" id="WP_015641979.1">
    <property type="nucleotide sequence ID" value="NC_021219.1"/>
</dbReference>
<accession>R4PNH5</accession>
<dbReference type="PROSITE" id="PS50878">
    <property type="entry name" value="RT_POL"/>
    <property type="match status" value="1"/>
</dbReference>
<feature type="compositionally biased region" description="Polar residues" evidence="1">
    <location>
        <begin position="1"/>
        <end position="17"/>
    </location>
</feature>
<dbReference type="AlphaFoldDB" id="R4PNH5"/>
<dbReference type="GO" id="GO:0003964">
    <property type="term" value="F:RNA-directed DNA polymerase activity"/>
    <property type="evidence" value="ECO:0007669"/>
    <property type="project" value="UniProtKB-KW"/>
</dbReference>
<dbReference type="HOGENOM" id="CLU_013584_0_0_0"/>
<dbReference type="PANTHER" id="PTHR34047:SF8">
    <property type="entry name" value="PROTEIN YKFC"/>
    <property type="match status" value="1"/>
</dbReference>
<evidence type="ECO:0000256" key="1">
    <source>
        <dbReference type="SAM" id="MobiDB-lite"/>
    </source>
</evidence>
<evidence type="ECO:0000313" key="4">
    <source>
        <dbReference type="Proteomes" id="UP000013893"/>
    </source>
</evidence>
<feature type="region of interest" description="Disordered" evidence="1">
    <location>
        <begin position="1"/>
        <end position="27"/>
    </location>
</feature>
<dbReference type="Proteomes" id="UP000013893">
    <property type="component" value="Chromosome"/>
</dbReference>
<dbReference type="Pfam" id="PF00078">
    <property type="entry name" value="RVT_1"/>
    <property type="match status" value="1"/>
</dbReference>
<dbReference type="PANTHER" id="PTHR34047">
    <property type="entry name" value="NUCLEAR INTRON MATURASE 1, MITOCHONDRIAL-RELATED"/>
    <property type="match status" value="1"/>
</dbReference>
<dbReference type="SUPFAM" id="SSF56672">
    <property type="entry name" value="DNA/RNA polymerases"/>
    <property type="match status" value="1"/>
</dbReference>